<evidence type="ECO:0000313" key="3">
    <source>
        <dbReference type="Proteomes" id="UP001235269"/>
    </source>
</evidence>
<proteinExistence type="predicted"/>
<evidence type="ECO:0000256" key="1">
    <source>
        <dbReference type="SAM" id="Phobius"/>
    </source>
</evidence>
<comment type="caution">
    <text evidence="2">The sequence shown here is derived from an EMBL/GenBank/DDBJ whole genome shotgun (WGS) entry which is preliminary data.</text>
</comment>
<dbReference type="RefSeq" id="WP_307158495.1">
    <property type="nucleotide sequence ID" value="NZ_JAUSWH010000007.1"/>
</dbReference>
<name>A0ABU0IDK6_9HYPH</name>
<keyword evidence="3" id="KW-1185">Reference proteome</keyword>
<gene>
    <name evidence="2" type="ORF">QO005_002651</name>
</gene>
<evidence type="ECO:0000313" key="2">
    <source>
        <dbReference type="EMBL" id="MDQ0456310.1"/>
    </source>
</evidence>
<dbReference type="EMBL" id="JAUSWH010000007">
    <property type="protein sequence ID" value="MDQ0456310.1"/>
    <property type="molecule type" value="Genomic_DNA"/>
</dbReference>
<dbReference type="Proteomes" id="UP001235269">
    <property type="component" value="Unassembled WGS sequence"/>
</dbReference>
<keyword evidence="1" id="KW-1133">Transmembrane helix</keyword>
<keyword evidence="1" id="KW-0812">Transmembrane</keyword>
<keyword evidence="1" id="KW-0472">Membrane</keyword>
<accession>A0ABU0IDK6</accession>
<sequence length="143" mass="14930">MFALLARLAIIGAQGVRPKVEKVKRDLFAALVAGFCFLVALVAAIVAAWIFLAEVIGAGWAGLVIAAAAILIGAITLAVVSLINHREARRRAVLQASTLAATDPLTLGAMGSLPKMLKVNPVIGVLAVGALTFLFARSRMDRD</sequence>
<reference evidence="2 3" key="1">
    <citation type="submission" date="2023-07" db="EMBL/GenBank/DDBJ databases">
        <title>Genomic Encyclopedia of Type Strains, Phase IV (KMG-IV): sequencing the most valuable type-strain genomes for metagenomic binning, comparative biology and taxonomic classification.</title>
        <authorList>
            <person name="Goeker M."/>
        </authorList>
    </citation>
    <scope>NUCLEOTIDE SEQUENCE [LARGE SCALE GENOMIC DNA]</scope>
    <source>
        <strain evidence="2 3">DSM 100301</strain>
    </source>
</reference>
<organism evidence="2 3">
    <name type="scientific">Rhizobium paknamense</name>
    <dbReference type="NCBI Taxonomy" id="1206817"/>
    <lineage>
        <taxon>Bacteria</taxon>
        <taxon>Pseudomonadati</taxon>
        <taxon>Pseudomonadota</taxon>
        <taxon>Alphaproteobacteria</taxon>
        <taxon>Hyphomicrobiales</taxon>
        <taxon>Rhizobiaceae</taxon>
        <taxon>Rhizobium/Agrobacterium group</taxon>
        <taxon>Rhizobium</taxon>
    </lineage>
</organism>
<protein>
    <submittedName>
        <fullName evidence="2">Threonine dehydrogenase-like Zn-dependent dehydrogenase</fullName>
    </submittedName>
</protein>
<feature type="transmembrane region" description="Helical" evidence="1">
    <location>
        <begin position="27"/>
        <end position="52"/>
    </location>
</feature>
<feature type="transmembrane region" description="Helical" evidence="1">
    <location>
        <begin position="119"/>
        <end position="136"/>
    </location>
</feature>
<feature type="transmembrane region" description="Helical" evidence="1">
    <location>
        <begin position="58"/>
        <end position="80"/>
    </location>
</feature>